<dbReference type="Ensembl" id="ENSACLT00000046730.1">
    <property type="protein sequence ID" value="ENSACLP00000076872.1"/>
    <property type="gene ID" value="ENSACLG00000016786.2"/>
</dbReference>
<evidence type="ECO:0000313" key="5">
    <source>
        <dbReference type="Proteomes" id="UP000265100"/>
    </source>
</evidence>
<dbReference type="Pfam" id="PF25817">
    <property type="entry name" value="ICE1_C"/>
    <property type="match status" value="1"/>
</dbReference>
<dbReference type="InterPro" id="IPR057881">
    <property type="entry name" value="ICE1_C"/>
</dbReference>
<feature type="region of interest" description="Disordered" evidence="2">
    <location>
        <begin position="1183"/>
        <end position="1221"/>
    </location>
</feature>
<dbReference type="PANTHER" id="PTHR11852:SF4">
    <property type="entry name" value="LITTLE ELONGATION COMPLEX SUBUNIT 1"/>
    <property type="match status" value="1"/>
</dbReference>
<dbReference type="PANTHER" id="PTHR11852">
    <property type="entry name" value="PLATELET-ACTIVATING FACTOR ACETYLHYDROLASE"/>
    <property type="match status" value="1"/>
</dbReference>
<evidence type="ECO:0000256" key="1">
    <source>
        <dbReference type="SAM" id="Coils"/>
    </source>
</evidence>
<feature type="region of interest" description="Disordered" evidence="2">
    <location>
        <begin position="689"/>
        <end position="726"/>
    </location>
</feature>
<gene>
    <name evidence="4" type="primary">ICE1</name>
</gene>
<feature type="compositionally biased region" description="Low complexity" evidence="2">
    <location>
        <begin position="1188"/>
        <end position="1198"/>
    </location>
</feature>
<feature type="compositionally biased region" description="Polar residues" evidence="2">
    <location>
        <begin position="894"/>
        <end position="912"/>
    </location>
</feature>
<feature type="region of interest" description="Disordered" evidence="2">
    <location>
        <begin position="818"/>
        <end position="843"/>
    </location>
</feature>
<feature type="compositionally biased region" description="Polar residues" evidence="2">
    <location>
        <begin position="1048"/>
        <end position="1057"/>
    </location>
</feature>
<protein>
    <recommendedName>
        <fullName evidence="3">Little elongation complex subunit 1 C-terminal domain-containing protein</fullName>
    </recommendedName>
</protein>
<feature type="region of interest" description="Disordered" evidence="2">
    <location>
        <begin position="1008"/>
        <end position="1092"/>
    </location>
</feature>
<feature type="compositionally biased region" description="Polar residues" evidence="2">
    <location>
        <begin position="1199"/>
        <end position="1216"/>
    </location>
</feature>
<reference evidence="4" key="1">
    <citation type="submission" date="2018-05" db="EMBL/GenBank/DDBJ databases">
        <authorList>
            <person name="Datahose"/>
        </authorList>
    </citation>
    <scope>NUCLEOTIDE SEQUENCE</scope>
</reference>
<proteinExistence type="predicted"/>
<dbReference type="Proteomes" id="UP000265100">
    <property type="component" value="Chromosome 11"/>
</dbReference>
<feature type="region of interest" description="Disordered" evidence="2">
    <location>
        <begin position="326"/>
        <end position="371"/>
    </location>
</feature>
<feature type="region of interest" description="Disordered" evidence="2">
    <location>
        <begin position="621"/>
        <end position="648"/>
    </location>
</feature>
<feature type="domain" description="Little elongation complex subunit 1 C-terminal" evidence="3">
    <location>
        <begin position="1375"/>
        <end position="1565"/>
    </location>
</feature>
<accession>A0AAX7V754</accession>
<keyword evidence="5" id="KW-1185">Reference proteome</keyword>
<reference evidence="4" key="2">
    <citation type="submission" date="2025-08" db="UniProtKB">
        <authorList>
            <consortium name="Ensembl"/>
        </authorList>
    </citation>
    <scope>IDENTIFICATION</scope>
</reference>
<feature type="coiled-coil region" evidence="1">
    <location>
        <begin position="52"/>
        <end position="235"/>
    </location>
</feature>
<dbReference type="GeneTree" id="ENSGT00950000183199"/>
<feature type="compositionally biased region" description="Polar residues" evidence="2">
    <location>
        <begin position="921"/>
        <end position="931"/>
    </location>
</feature>
<reference evidence="4" key="3">
    <citation type="submission" date="2025-09" db="UniProtKB">
        <authorList>
            <consortium name="Ensembl"/>
        </authorList>
    </citation>
    <scope>IDENTIFICATION</scope>
</reference>
<evidence type="ECO:0000313" key="4">
    <source>
        <dbReference type="Ensembl" id="ENSACLP00000076872.1"/>
    </source>
</evidence>
<keyword evidence="1" id="KW-0175">Coiled coil</keyword>
<sequence length="1575" mass="172891">MMPGENQSKALAIAADATTGNCQNCSVLQQSLAEYVSSFLALKQKIAVSDDTIRLQQQLEELQIRLVTLEKKTADYESVQAELEEKKSALKVYEQLSEEVEKLKVEKSETIAENKKLEDQLKNVKDLADKQTLENAQLKREKAVVENDLLISQTSLQKSQAQAEQAEKLMDENAKMTSTKDSLESKIRILEDSVCQQKHKISQLTKEKTILEKSINDLQVRLMKLERERNKEYRSTTTQASAPAEPKIDKEKFWMLLENLWACVDPEQESSVNQLHFHESRVPPSSPQATLHSHLSKMSPFGSPKISEPHSFHIPAKATCTPLNQSPRAQDAIKHKASLQCSGERKQAGTPKTSKRSPKARKTAESSTEMDTLSVEEIIRLFKPMPPSISPLPDLNTEVESMKMEVRENESHSKPCEDRPALKQEQTLHIATSPSSQRNPKSAALQMEENADLSVVADEREGEISNEKDFEPTKFGDIPKVIDKIATDVRGIRPQNDMLIEQEPSSAQLSPPSSSFSTSSFTGLIEAVPLPTESTLLSCNPGISRISKNENALEDANSDLSETVTSMDVDMSPSDITDNKTVAPDGGESALISDSMEGIVAAATQNSSDIEKNTLDSFKLQDSTRSGCKDSDIPEHTQSSSGSSDSITAVSNEHLEEKLEVDESIKLLGKEDGNAQRTAEDDVAALPALSTCNNIPPPPTSALLKKENDQSGADQESGHANVEPFRKKDADIEIVTSFQETNTINCESLKESAHSLCKRVSPSCLLASIKLQALDSHPGKLNVDVNIDHVSTNKPIPFPYLEKECDIEKATVEDLPQHKVHTSSSTSLETMPDSPETNTVNCKASKEDRHSLCRQLSPSCLLPTVKLASLDTQPNPGILDADVQTEIISTNIQSPSFSLEEQGVTKSATNEDQAQDEMNGGDTTPLIQNPATEGKDKSLDLQTVEPENLIREEKTTSGESSAEAQAPECISNVRGEMGPPLPRLLTPLKTPPKANRSINPRQAIGKLLFPSPMDGIESPTSPTQTNRTPNRHQLSSLSTNSPLPLNGVPSSPLQFGSATPKHAVPVPGRLPLTAVSSSPSSSSTTPSQENSMRFLDTMYPELSARARTLSILRGNVNLNICSSEGRTLPTTDSQKSSFKTINSTSTAFTKTEVRGEKRPAIGMLQPKSSKCLRLDQAAGVTRNQVLASSSKSGDDTSSAQNPTLEQPKTETTSSPLKSVEHPQKNLIVNSLRKIEDQCFDLLPVIRSHLHVGNLPKKPVLRDEEKEVIAEVCQSNSADDMIVAILNKLKAGKMDLSRNYVQALCRVYTGLCRQRRDVEKARVLAYSLLIENFPDSAKLILFMVTTWPNLLTHTSSLSQAIHAVTKLRASEELLSCLLAFLGWNKTPPCDIDELISRTLSEIRSGSNLSFTKHSRYGEDLGAEAWEHVYALHLLCTNKKWKWTYDNLLGKELWPLMNSWVTQPRQQQQPISDVAVATVLRLIGCLGQLGLKEKCNSTVVTIANVINTFGRHGPTEGVPWEVQLAAIYCIYDLSPCNPKQALEALAEWRGETSQSVPPAVTSCINQLSCHFRGCLSK</sequence>
<feature type="compositionally biased region" description="Low complexity" evidence="2">
    <location>
        <begin position="1034"/>
        <end position="1046"/>
    </location>
</feature>
<feature type="compositionally biased region" description="Low complexity" evidence="2">
    <location>
        <begin position="1076"/>
        <end position="1087"/>
    </location>
</feature>
<feature type="compositionally biased region" description="Polar residues" evidence="2">
    <location>
        <begin position="1018"/>
        <end position="1033"/>
    </location>
</feature>
<feature type="region of interest" description="Disordered" evidence="2">
    <location>
        <begin position="894"/>
        <end position="937"/>
    </location>
</feature>
<name>A0AAX7V754_ASTCA</name>
<evidence type="ECO:0000256" key="2">
    <source>
        <dbReference type="SAM" id="MobiDB-lite"/>
    </source>
</evidence>
<organism evidence="4 5">
    <name type="scientific">Astatotilapia calliptera</name>
    <name type="common">Eastern happy</name>
    <name type="synonym">Chromis callipterus</name>
    <dbReference type="NCBI Taxonomy" id="8154"/>
    <lineage>
        <taxon>Eukaryota</taxon>
        <taxon>Metazoa</taxon>
        <taxon>Chordata</taxon>
        <taxon>Craniata</taxon>
        <taxon>Vertebrata</taxon>
        <taxon>Euteleostomi</taxon>
        <taxon>Actinopterygii</taxon>
        <taxon>Neopterygii</taxon>
        <taxon>Teleostei</taxon>
        <taxon>Neoteleostei</taxon>
        <taxon>Acanthomorphata</taxon>
        <taxon>Ovalentaria</taxon>
        <taxon>Cichlomorphae</taxon>
        <taxon>Cichliformes</taxon>
        <taxon>Cichlidae</taxon>
        <taxon>African cichlids</taxon>
        <taxon>Pseudocrenilabrinae</taxon>
        <taxon>Haplochromini</taxon>
        <taxon>Astatotilapia</taxon>
    </lineage>
</organism>
<feature type="compositionally biased region" description="Polar residues" evidence="2">
    <location>
        <begin position="822"/>
        <end position="842"/>
    </location>
</feature>
<evidence type="ECO:0000259" key="3">
    <source>
        <dbReference type="Pfam" id="PF25817"/>
    </source>
</evidence>